<name>A0A1X7KUA7_9BURK</name>
<dbReference type="Proteomes" id="UP000193228">
    <property type="component" value="Unassembled WGS sequence"/>
</dbReference>
<proteinExistence type="predicted"/>
<accession>A0A1X7KUA7</accession>
<sequence length="224" mass="24866">MDATGATNQVKLRSTNTKADARESAYLNLVRRIQKRHWLGLHGVRDRNPDTDGWWVINALLSEVRRGSLLAIKGPRADLFPRPHGTPLRTLPAGSVQYDPATWQARLRAARAAIPGGSSDGGLSDADVAMANDMDARTPLGNTQPFEYSENDFPDATGTEELAGTTNEKYARKMLGYDSSSFREMIHRFKKSNGIGPNDDLEFEENGDVYFNGDYLDNFHGYDN</sequence>
<gene>
    <name evidence="1" type="ORF">SAMN06265784_104344</name>
</gene>
<protein>
    <submittedName>
        <fullName evidence="1">Uncharacterized protein</fullName>
    </submittedName>
</protein>
<evidence type="ECO:0000313" key="1">
    <source>
        <dbReference type="EMBL" id="SMG45145.1"/>
    </source>
</evidence>
<organism evidence="1 2">
    <name type="scientific">Paraburkholderia susongensis</name>
    <dbReference type="NCBI Taxonomy" id="1515439"/>
    <lineage>
        <taxon>Bacteria</taxon>
        <taxon>Pseudomonadati</taxon>
        <taxon>Pseudomonadota</taxon>
        <taxon>Betaproteobacteria</taxon>
        <taxon>Burkholderiales</taxon>
        <taxon>Burkholderiaceae</taxon>
        <taxon>Paraburkholderia</taxon>
    </lineage>
</organism>
<keyword evidence="2" id="KW-1185">Reference proteome</keyword>
<dbReference type="EMBL" id="FXAT01000004">
    <property type="protein sequence ID" value="SMG45145.1"/>
    <property type="molecule type" value="Genomic_DNA"/>
</dbReference>
<dbReference type="STRING" id="1515439.SAMN06265784_104344"/>
<evidence type="ECO:0000313" key="2">
    <source>
        <dbReference type="Proteomes" id="UP000193228"/>
    </source>
</evidence>
<dbReference type="AlphaFoldDB" id="A0A1X7KUA7"/>
<reference evidence="2" key="1">
    <citation type="submission" date="2017-04" db="EMBL/GenBank/DDBJ databases">
        <authorList>
            <person name="Varghese N."/>
            <person name="Submissions S."/>
        </authorList>
    </citation>
    <scope>NUCLEOTIDE SEQUENCE [LARGE SCALE GENOMIC DNA]</scope>
    <source>
        <strain evidence="2">LMG 29540</strain>
    </source>
</reference>
<dbReference type="RefSeq" id="WP_085484152.1">
    <property type="nucleotide sequence ID" value="NZ_FXAT01000004.1"/>
</dbReference>